<accession>A0A9X3TUF3</accession>
<gene>
    <name evidence="2" type="ORF">O3V59_20355</name>
</gene>
<reference evidence="2" key="1">
    <citation type="submission" date="2022-12" db="EMBL/GenBank/DDBJ databases">
        <title>Draft genome sequence of the thermophilic strain Brevibacillus thermoruber HT42, isolated from Los Humeros, Puebla, Mexico, with biotechnological potential.</title>
        <authorList>
            <person name="Lara Sanchez J."/>
            <person name="Solis Palacios R."/>
            <person name="Bustos Baena A.S."/>
            <person name="Ruz Baez A.E."/>
            <person name="Espinosa Luna G."/>
            <person name="Oliart Ros R.M."/>
        </authorList>
    </citation>
    <scope>NUCLEOTIDE SEQUENCE</scope>
    <source>
        <strain evidence="2">HT42</strain>
    </source>
</reference>
<dbReference type="AlphaFoldDB" id="A0A9X3TUF3"/>
<dbReference type="Proteomes" id="UP001151071">
    <property type="component" value="Unassembled WGS sequence"/>
</dbReference>
<dbReference type="EMBL" id="JAPYYP010000039">
    <property type="protein sequence ID" value="MDA5110697.1"/>
    <property type="molecule type" value="Genomic_DNA"/>
</dbReference>
<evidence type="ECO:0000313" key="2">
    <source>
        <dbReference type="EMBL" id="MDA5110697.1"/>
    </source>
</evidence>
<protein>
    <submittedName>
        <fullName evidence="2">Uncharacterized protein</fullName>
    </submittedName>
</protein>
<organism evidence="2 3">
    <name type="scientific">Brevibacillus thermoruber</name>
    <dbReference type="NCBI Taxonomy" id="33942"/>
    <lineage>
        <taxon>Bacteria</taxon>
        <taxon>Bacillati</taxon>
        <taxon>Bacillota</taxon>
        <taxon>Bacilli</taxon>
        <taxon>Bacillales</taxon>
        <taxon>Paenibacillaceae</taxon>
        <taxon>Brevibacillus</taxon>
    </lineage>
</organism>
<keyword evidence="3" id="KW-1185">Reference proteome</keyword>
<proteinExistence type="predicted"/>
<sequence length="197" mass="20800">MRTSSNVMGIQGKLMLERIAATLDAVQAGHQQKPAYLLADRQIQMDKPETDEGERQPEVVFAARDVVYLDERLTREIPEPNWSKAAPAGCVIPDKAGAAAGFRAYGGHSGAAGMCTRVQATGGWTQQAVRLQAADRWAVPSGGSVLVHAGSGDMGNAPQDVRSAPAPPEGQRRADASATPESTLSGCESADLRYNVT</sequence>
<evidence type="ECO:0000313" key="3">
    <source>
        <dbReference type="Proteomes" id="UP001151071"/>
    </source>
</evidence>
<name>A0A9X3TUF3_9BACL</name>
<comment type="caution">
    <text evidence="2">The sequence shown here is derived from an EMBL/GenBank/DDBJ whole genome shotgun (WGS) entry which is preliminary data.</text>
</comment>
<feature type="region of interest" description="Disordered" evidence="1">
    <location>
        <begin position="149"/>
        <end position="197"/>
    </location>
</feature>
<dbReference type="RefSeq" id="WP_271140910.1">
    <property type="nucleotide sequence ID" value="NZ_JAPYYP010000039.1"/>
</dbReference>
<evidence type="ECO:0000256" key="1">
    <source>
        <dbReference type="SAM" id="MobiDB-lite"/>
    </source>
</evidence>